<evidence type="ECO:0000313" key="5">
    <source>
        <dbReference type="Proteomes" id="UP000194127"/>
    </source>
</evidence>
<evidence type="ECO:0000313" key="4">
    <source>
        <dbReference type="EMBL" id="OSX62060.1"/>
    </source>
</evidence>
<accession>A0A1X6N0Q1</accession>
<dbReference type="AlphaFoldDB" id="A0A1X6N0Q1"/>
<dbReference type="InterPro" id="IPR021765">
    <property type="entry name" value="UstYa-like"/>
</dbReference>
<dbReference type="OrthoDB" id="3687641at2759"/>
<name>A0A1X6N0Q1_9APHY</name>
<evidence type="ECO:0000256" key="2">
    <source>
        <dbReference type="ARBA" id="ARBA00023002"/>
    </source>
</evidence>
<dbReference type="GO" id="GO:0016491">
    <property type="term" value="F:oxidoreductase activity"/>
    <property type="evidence" value="ECO:0007669"/>
    <property type="project" value="UniProtKB-KW"/>
</dbReference>
<comment type="similarity">
    <text evidence="3">Belongs to the ustYa family.</text>
</comment>
<evidence type="ECO:0000256" key="3">
    <source>
        <dbReference type="ARBA" id="ARBA00035112"/>
    </source>
</evidence>
<dbReference type="EMBL" id="KZ110597">
    <property type="protein sequence ID" value="OSX62060.1"/>
    <property type="molecule type" value="Genomic_DNA"/>
</dbReference>
<dbReference type="PANTHER" id="PTHR33365:SF11">
    <property type="entry name" value="TAT PATHWAY SIGNAL SEQUENCE"/>
    <property type="match status" value="1"/>
</dbReference>
<comment type="pathway">
    <text evidence="1">Mycotoxin biosynthesis.</text>
</comment>
<sequence length="149" mass="17551">DFPQSLMPLSEHPYNARLTIEDTVHYQYNDTEEWQSIFPPGGGFVRLGPEHRMFGISMFHQLHCLDKMRRAILKEPPTAWEKSHTQHCLNYVRQMILCASNLRLEDVKESPRGIKADGLGLEHECRDWSLPYVMATENHRDWPEWLYGQ</sequence>
<dbReference type="Pfam" id="PF11807">
    <property type="entry name" value="UstYa"/>
    <property type="match status" value="1"/>
</dbReference>
<dbReference type="Proteomes" id="UP000194127">
    <property type="component" value="Unassembled WGS sequence"/>
</dbReference>
<protein>
    <submittedName>
        <fullName evidence="4">Uncharacterized protein</fullName>
    </submittedName>
</protein>
<dbReference type="GO" id="GO:0043386">
    <property type="term" value="P:mycotoxin biosynthetic process"/>
    <property type="evidence" value="ECO:0007669"/>
    <property type="project" value="InterPro"/>
</dbReference>
<keyword evidence="2" id="KW-0560">Oxidoreductase</keyword>
<gene>
    <name evidence="4" type="ORF">POSPLADRAFT_1142543</name>
</gene>
<feature type="non-terminal residue" evidence="4">
    <location>
        <position position="1"/>
    </location>
</feature>
<organism evidence="4 5">
    <name type="scientific">Postia placenta MAD-698-R-SB12</name>
    <dbReference type="NCBI Taxonomy" id="670580"/>
    <lineage>
        <taxon>Eukaryota</taxon>
        <taxon>Fungi</taxon>
        <taxon>Dikarya</taxon>
        <taxon>Basidiomycota</taxon>
        <taxon>Agaricomycotina</taxon>
        <taxon>Agaricomycetes</taxon>
        <taxon>Polyporales</taxon>
        <taxon>Adustoporiaceae</taxon>
        <taxon>Rhodonia</taxon>
    </lineage>
</organism>
<dbReference type="GeneID" id="36330395"/>
<reference evidence="4 5" key="1">
    <citation type="submission" date="2017-04" db="EMBL/GenBank/DDBJ databases">
        <title>Genome Sequence of the Model Brown-Rot Fungus Postia placenta SB12.</title>
        <authorList>
            <consortium name="DOE Joint Genome Institute"/>
            <person name="Gaskell J."/>
            <person name="Kersten P."/>
            <person name="Larrondo L.F."/>
            <person name="Canessa P."/>
            <person name="Martinez D."/>
            <person name="Hibbett D."/>
            <person name="Schmoll M."/>
            <person name="Kubicek C.P."/>
            <person name="Martinez A.T."/>
            <person name="Yadav J."/>
            <person name="Master E."/>
            <person name="Magnuson J.K."/>
            <person name="James T."/>
            <person name="Yaver D."/>
            <person name="Berka R."/>
            <person name="Labutti K."/>
            <person name="Lipzen A."/>
            <person name="Aerts A."/>
            <person name="Barry K."/>
            <person name="Henrissat B."/>
            <person name="Blanchette R."/>
            <person name="Grigoriev I."/>
            <person name="Cullen D."/>
        </authorList>
    </citation>
    <scope>NUCLEOTIDE SEQUENCE [LARGE SCALE GENOMIC DNA]</scope>
    <source>
        <strain evidence="4 5">MAD-698-R-SB12</strain>
    </source>
</reference>
<dbReference type="STRING" id="670580.A0A1X6N0Q1"/>
<dbReference type="RefSeq" id="XP_024338854.1">
    <property type="nucleotide sequence ID" value="XM_024485446.1"/>
</dbReference>
<keyword evidence="5" id="KW-1185">Reference proteome</keyword>
<dbReference type="PANTHER" id="PTHR33365">
    <property type="entry name" value="YALI0B05434P"/>
    <property type="match status" value="1"/>
</dbReference>
<proteinExistence type="inferred from homology"/>
<evidence type="ECO:0000256" key="1">
    <source>
        <dbReference type="ARBA" id="ARBA00004685"/>
    </source>
</evidence>